<name>A0AA48KHR1_9RHOB</name>
<dbReference type="RefSeq" id="WP_338275255.1">
    <property type="nucleotide sequence ID" value="NZ_AP027266.1"/>
</dbReference>
<proteinExistence type="predicted"/>
<sequence>MDRMITMILRRAINQILNRGIDAGVRRMTRDRPDATPEQQAQLRQGGQRAKQAFRLLRRFGRF</sequence>
<dbReference type="Proteomes" id="UP001337723">
    <property type="component" value="Chromosome"/>
</dbReference>
<protein>
    <submittedName>
        <fullName evidence="2">Uncharacterized protein</fullName>
    </submittedName>
</protein>
<reference evidence="2 3" key="1">
    <citation type="submission" date="2023-01" db="EMBL/GenBank/DDBJ databases">
        <title>Complete genome sequence of Roseicyclus marinus strain Dej080120_10.</title>
        <authorList>
            <person name="Ueki S."/>
            <person name="Maruyama F."/>
        </authorList>
    </citation>
    <scope>NUCLEOTIDE SEQUENCE [LARGE SCALE GENOMIC DNA]</scope>
    <source>
        <strain evidence="2 3">Dej080120_10</strain>
    </source>
</reference>
<dbReference type="AlphaFoldDB" id="A0AA48KHR1"/>
<organism evidence="2 3">
    <name type="scientific">Roseicyclus marinus</name>
    <dbReference type="NCBI Taxonomy" id="2161673"/>
    <lineage>
        <taxon>Bacteria</taxon>
        <taxon>Pseudomonadati</taxon>
        <taxon>Pseudomonadota</taxon>
        <taxon>Alphaproteobacteria</taxon>
        <taxon>Rhodobacterales</taxon>
        <taxon>Roseobacteraceae</taxon>
        <taxon>Roseicyclus</taxon>
    </lineage>
</organism>
<evidence type="ECO:0000313" key="2">
    <source>
        <dbReference type="EMBL" id="BDW84942.1"/>
    </source>
</evidence>
<accession>A0AA48KHR1</accession>
<evidence type="ECO:0000256" key="1">
    <source>
        <dbReference type="SAM" id="MobiDB-lite"/>
    </source>
</evidence>
<gene>
    <name evidence="2" type="ORF">MACH21_11190</name>
</gene>
<feature type="compositionally biased region" description="Low complexity" evidence="1">
    <location>
        <begin position="39"/>
        <end position="49"/>
    </location>
</feature>
<feature type="region of interest" description="Disordered" evidence="1">
    <location>
        <begin position="29"/>
        <end position="49"/>
    </location>
</feature>
<evidence type="ECO:0000313" key="3">
    <source>
        <dbReference type="Proteomes" id="UP001337723"/>
    </source>
</evidence>
<keyword evidence="3" id="KW-1185">Reference proteome</keyword>
<dbReference type="KEGG" id="rmai:MACH21_11190"/>
<dbReference type="EMBL" id="AP027266">
    <property type="protein sequence ID" value="BDW84942.1"/>
    <property type="molecule type" value="Genomic_DNA"/>
</dbReference>